<accession>D3ABN7</accession>
<proteinExistence type="predicted"/>
<protein>
    <submittedName>
        <fullName evidence="1">Uncharacterized protein</fullName>
    </submittedName>
</protein>
<gene>
    <name evidence="1" type="ORF">CLOSTHATH_01015</name>
</gene>
<dbReference type="RefSeq" id="WP_006771557.1">
    <property type="nucleotide sequence ID" value="NZ_GG667616.1"/>
</dbReference>
<reference evidence="1 2" key="1">
    <citation type="submission" date="2010-01" db="EMBL/GenBank/DDBJ databases">
        <authorList>
            <person name="Weinstock G."/>
            <person name="Sodergren E."/>
            <person name="Clifton S."/>
            <person name="Fulton L."/>
            <person name="Fulton B."/>
            <person name="Courtney L."/>
            <person name="Fronick C."/>
            <person name="Harrison M."/>
            <person name="Strong C."/>
            <person name="Farmer C."/>
            <person name="Delahaunty K."/>
            <person name="Markovic C."/>
            <person name="Hall O."/>
            <person name="Minx P."/>
            <person name="Tomlinson C."/>
            <person name="Mitreva M."/>
            <person name="Nelson J."/>
            <person name="Hou S."/>
            <person name="Wollam A."/>
            <person name="Pepin K.H."/>
            <person name="Johnson M."/>
            <person name="Bhonagiri V."/>
            <person name="Nash W.E."/>
            <person name="Warren W."/>
            <person name="Chinwalla A."/>
            <person name="Mardis E.R."/>
            <person name="Wilson R.K."/>
        </authorList>
    </citation>
    <scope>NUCLEOTIDE SEQUENCE [LARGE SCALE GENOMIC DNA]</scope>
    <source>
        <strain evidence="1 2">DSM 13479</strain>
    </source>
</reference>
<sequence>MYNQNTTALMENEKFLLPAMVESEFSTEELAEDMDGLQMSFQRVKIPAGGTIQFELPSDAPENPDYAKTLVGVILHNHATCAYWPEGSEYDDNTAPLCSSVDGKQGIGDPGGACAACALNRFGTDSNGKAKACKNMRILYLLRSGEYMPIQLTLPPTSISPFREFLNQSFAIRRRATFGSVVQIGLKKMNNGTNDYSVATFRRLYDFTGEELVQIRAYADGFKEQVKGILQQRAASTEELHDDGCDYLETGTLPGDKTGIFPFRPRLTGNGKPYPLNGF</sequence>
<comment type="caution">
    <text evidence="1">The sequence shown here is derived from an EMBL/GenBank/DDBJ whole genome shotgun (WGS) entry which is preliminary data.</text>
</comment>
<evidence type="ECO:0000313" key="2">
    <source>
        <dbReference type="Proteomes" id="UP000004968"/>
    </source>
</evidence>
<dbReference type="AlphaFoldDB" id="D3ABN7"/>
<evidence type="ECO:0000313" key="1">
    <source>
        <dbReference type="EMBL" id="EFD00784.1"/>
    </source>
</evidence>
<dbReference type="Proteomes" id="UP000004968">
    <property type="component" value="Unassembled WGS sequence"/>
</dbReference>
<name>D3ABN7_9FIRM</name>
<dbReference type="EMBL" id="ACIO01000072">
    <property type="protein sequence ID" value="EFD00784.1"/>
    <property type="molecule type" value="Genomic_DNA"/>
</dbReference>
<organism evidence="1 2">
    <name type="scientific">Hungatella hathewayi DSM 13479</name>
    <dbReference type="NCBI Taxonomy" id="566550"/>
    <lineage>
        <taxon>Bacteria</taxon>
        <taxon>Bacillati</taxon>
        <taxon>Bacillota</taxon>
        <taxon>Clostridia</taxon>
        <taxon>Lachnospirales</taxon>
        <taxon>Lachnospiraceae</taxon>
        <taxon>Hungatella</taxon>
    </lineage>
</organism>
<dbReference type="HOGENOM" id="CLU_084129_0_0_9"/>